<dbReference type="RefSeq" id="WP_386808809.1">
    <property type="nucleotide sequence ID" value="NZ_JBHTMV010000003.1"/>
</dbReference>
<evidence type="ECO:0000313" key="3">
    <source>
        <dbReference type="Proteomes" id="UP001597241"/>
    </source>
</evidence>
<keyword evidence="3" id="KW-1185">Reference proteome</keyword>
<evidence type="ECO:0008006" key="4">
    <source>
        <dbReference type="Google" id="ProtNLM"/>
    </source>
</evidence>
<feature type="chain" id="PRO_5047147911" description="Secreted protein" evidence="1">
    <location>
        <begin position="24"/>
        <end position="230"/>
    </location>
</feature>
<comment type="caution">
    <text evidence="2">The sequence shown here is derived from an EMBL/GenBank/DDBJ whole genome shotgun (WGS) entry which is preliminary data.</text>
</comment>
<keyword evidence="1" id="KW-0732">Signal</keyword>
<feature type="signal peptide" evidence="1">
    <location>
        <begin position="1"/>
        <end position="23"/>
    </location>
</feature>
<evidence type="ECO:0000313" key="2">
    <source>
        <dbReference type="EMBL" id="MFD1293617.1"/>
    </source>
</evidence>
<name>A0ABW3WQ28_9FLAO</name>
<gene>
    <name evidence="2" type="ORF">ACFQ5N_07195</name>
</gene>
<accession>A0ABW3WQ28</accession>
<reference evidence="3" key="1">
    <citation type="journal article" date="2019" name="Int. J. Syst. Evol. Microbiol.">
        <title>The Global Catalogue of Microorganisms (GCM) 10K type strain sequencing project: providing services to taxonomists for standard genome sequencing and annotation.</title>
        <authorList>
            <consortium name="The Broad Institute Genomics Platform"/>
            <consortium name="The Broad Institute Genome Sequencing Center for Infectious Disease"/>
            <person name="Wu L."/>
            <person name="Ma J."/>
        </authorList>
    </citation>
    <scope>NUCLEOTIDE SEQUENCE [LARGE SCALE GENOMIC DNA]</scope>
    <source>
        <strain evidence="3">CCUG 62221</strain>
    </source>
</reference>
<evidence type="ECO:0000256" key="1">
    <source>
        <dbReference type="SAM" id="SignalP"/>
    </source>
</evidence>
<organism evidence="2 3">
    <name type="scientific">Lutibacter holmesii</name>
    <dbReference type="NCBI Taxonomy" id="1137985"/>
    <lineage>
        <taxon>Bacteria</taxon>
        <taxon>Pseudomonadati</taxon>
        <taxon>Bacteroidota</taxon>
        <taxon>Flavobacteriia</taxon>
        <taxon>Flavobacteriales</taxon>
        <taxon>Flavobacteriaceae</taxon>
        <taxon>Lutibacter</taxon>
    </lineage>
</organism>
<dbReference type="EMBL" id="JBHTMV010000003">
    <property type="protein sequence ID" value="MFD1293617.1"/>
    <property type="molecule type" value="Genomic_DNA"/>
</dbReference>
<protein>
    <recommendedName>
        <fullName evidence="4">Secreted protein</fullName>
    </recommendedName>
</protein>
<sequence>MNIFLKNFFIIGIFLLISVHCFAQTFPATSKQFDTEINTASGNKQLNSNYGNTKVAPNANIDLNINKSLNTNTVNKTLNNTSTKNDGNFLMETLPEDRDITGKLYVNNEDVTHKRLSSNMDLGTVKTTSKEVRVVCRDYSYVDGDIIKVFINGQALERNIVLKGSNSMVYLKLEPGSNRIDFQAQNQGLSGPNTAEVLLYDENDNLISAKEWNLLTGQTATLGVIRKTTN</sequence>
<proteinExistence type="predicted"/>
<dbReference type="Proteomes" id="UP001597241">
    <property type="component" value="Unassembled WGS sequence"/>
</dbReference>